<protein>
    <submittedName>
        <fullName evidence="1">Uncharacterized protein</fullName>
    </submittedName>
</protein>
<dbReference type="EMBL" id="ML120365">
    <property type="protein sequence ID" value="RPB02953.1"/>
    <property type="molecule type" value="Genomic_DNA"/>
</dbReference>
<organism evidence="1 2">
    <name type="scientific">Choiromyces venosus 120613-1</name>
    <dbReference type="NCBI Taxonomy" id="1336337"/>
    <lineage>
        <taxon>Eukaryota</taxon>
        <taxon>Fungi</taxon>
        <taxon>Dikarya</taxon>
        <taxon>Ascomycota</taxon>
        <taxon>Pezizomycotina</taxon>
        <taxon>Pezizomycetes</taxon>
        <taxon>Pezizales</taxon>
        <taxon>Tuberaceae</taxon>
        <taxon>Choiromyces</taxon>
    </lineage>
</organism>
<reference evidence="1 2" key="1">
    <citation type="journal article" date="2018" name="Nat. Ecol. Evol.">
        <title>Pezizomycetes genomes reveal the molecular basis of ectomycorrhizal truffle lifestyle.</title>
        <authorList>
            <person name="Murat C."/>
            <person name="Payen T."/>
            <person name="Noel B."/>
            <person name="Kuo A."/>
            <person name="Morin E."/>
            <person name="Chen J."/>
            <person name="Kohler A."/>
            <person name="Krizsan K."/>
            <person name="Balestrini R."/>
            <person name="Da Silva C."/>
            <person name="Montanini B."/>
            <person name="Hainaut M."/>
            <person name="Levati E."/>
            <person name="Barry K.W."/>
            <person name="Belfiori B."/>
            <person name="Cichocki N."/>
            <person name="Clum A."/>
            <person name="Dockter R.B."/>
            <person name="Fauchery L."/>
            <person name="Guy J."/>
            <person name="Iotti M."/>
            <person name="Le Tacon F."/>
            <person name="Lindquist E.A."/>
            <person name="Lipzen A."/>
            <person name="Malagnac F."/>
            <person name="Mello A."/>
            <person name="Molinier V."/>
            <person name="Miyauchi S."/>
            <person name="Poulain J."/>
            <person name="Riccioni C."/>
            <person name="Rubini A."/>
            <person name="Sitrit Y."/>
            <person name="Splivallo R."/>
            <person name="Traeger S."/>
            <person name="Wang M."/>
            <person name="Zifcakova L."/>
            <person name="Wipf D."/>
            <person name="Zambonelli A."/>
            <person name="Paolocci F."/>
            <person name="Nowrousian M."/>
            <person name="Ottonello S."/>
            <person name="Baldrian P."/>
            <person name="Spatafora J.W."/>
            <person name="Henrissat B."/>
            <person name="Nagy L.G."/>
            <person name="Aury J.M."/>
            <person name="Wincker P."/>
            <person name="Grigoriev I.V."/>
            <person name="Bonfante P."/>
            <person name="Martin F.M."/>
        </authorList>
    </citation>
    <scope>NUCLEOTIDE SEQUENCE [LARGE SCALE GENOMIC DNA]</scope>
    <source>
        <strain evidence="1 2">120613-1</strain>
    </source>
</reference>
<keyword evidence="2" id="KW-1185">Reference proteome</keyword>
<sequence length="101" mass="11075">MFRFNKACNTGVKHRNPTAGSSLGDNSRMIYPGADYSQSEIPVKQPFGRPLCQVPPEVHIPTLAQHHITLTAPMVAPVIWSGSGLQCSGWSDRSSPRERTD</sequence>
<accession>A0A3N4JX70</accession>
<proteinExistence type="predicted"/>
<gene>
    <name evidence="1" type="ORF">L873DRAFT_1787398</name>
</gene>
<dbReference type="AlphaFoldDB" id="A0A3N4JX70"/>
<evidence type="ECO:0000313" key="2">
    <source>
        <dbReference type="Proteomes" id="UP000276215"/>
    </source>
</evidence>
<dbReference type="Proteomes" id="UP000276215">
    <property type="component" value="Unassembled WGS sequence"/>
</dbReference>
<evidence type="ECO:0000313" key="1">
    <source>
        <dbReference type="EMBL" id="RPB02953.1"/>
    </source>
</evidence>
<name>A0A3N4JX70_9PEZI</name>